<evidence type="ECO:0000259" key="3">
    <source>
        <dbReference type="Pfam" id="PF03703"/>
    </source>
</evidence>
<sequence length="536" mass="56833">MTAPDPTPGVPPLDLPPMPPAAEAPAVPFEQDWRRLDARMLAVKPISEAGKLLLPLVVVLFVGGTDWWKLWGALAGGGLLVVAGVVRWATTRYRISDTHVELHSGLIFRKQRSVPRDRLRTVDATSDLVHRLFGLSVVKVGTGRNDKVGEEDELSLDAVSAAEAEHLRQVLLRRATGAATTTGTATGATAEAGAPRPETPAESEPGEVLASFRTSWLRYAPLTLSGLAAIGALTGGAFQVANELNLDPTDLGPLRNVGHWLEDGSLPLVLAAVVLVLLIVMTAGAVVLYLVQYWQFTLSREADGTLRVRRGLLTTRSVSLEEERLRGVWIAEPLLLRAGGGARCGAVATGLDTGAGSDTLLPPAPRAEAHEVAATVLAVGTAPTTAPLRRHPRSARRRRLVRAVVPVLVLAAGLGAAALAGELPHWLWWVSVALLPLAVLLGVDRYRNLGHALTERYLVVRSGSLVRETVALQRTGIVGWRVRQSPFQRMAGLATVSAVTAAGEGAYAVTDVDLGDGVALADEAVPGLLRPFLETS</sequence>
<feature type="transmembrane region" description="Helical" evidence="2">
    <location>
        <begin position="400"/>
        <end position="420"/>
    </location>
</feature>
<evidence type="ECO:0000313" key="4">
    <source>
        <dbReference type="EMBL" id="SHH09927.1"/>
    </source>
</evidence>
<gene>
    <name evidence="4" type="ORF">SAMN05444320_12222</name>
</gene>
<dbReference type="AlphaFoldDB" id="A0A1M5Q6P3"/>
<organism evidence="4 5">
    <name type="scientific">Streptoalloteichus hindustanus</name>
    <dbReference type="NCBI Taxonomy" id="2017"/>
    <lineage>
        <taxon>Bacteria</taxon>
        <taxon>Bacillati</taxon>
        <taxon>Actinomycetota</taxon>
        <taxon>Actinomycetes</taxon>
        <taxon>Pseudonocardiales</taxon>
        <taxon>Pseudonocardiaceae</taxon>
        <taxon>Streptoalloteichus</taxon>
    </lineage>
</organism>
<feature type="compositionally biased region" description="Low complexity" evidence="1">
    <location>
        <begin position="178"/>
        <end position="202"/>
    </location>
</feature>
<accession>A0A1M5Q6P3</accession>
<keyword evidence="5" id="KW-1185">Reference proteome</keyword>
<dbReference type="PANTHER" id="PTHR34473">
    <property type="entry name" value="UPF0699 TRANSMEMBRANE PROTEIN YDBS"/>
    <property type="match status" value="1"/>
</dbReference>
<dbReference type="PANTHER" id="PTHR34473:SF2">
    <property type="entry name" value="UPF0699 TRANSMEMBRANE PROTEIN YDBT"/>
    <property type="match status" value="1"/>
</dbReference>
<feature type="transmembrane region" description="Helical" evidence="2">
    <location>
        <begin position="219"/>
        <end position="241"/>
    </location>
</feature>
<feature type="transmembrane region" description="Helical" evidence="2">
    <location>
        <begin position="268"/>
        <end position="291"/>
    </location>
</feature>
<keyword evidence="2" id="KW-0812">Transmembrane</keyword>
<feature type="transmembrane region" description="Helical" evidence="2">
    <location>
        <begin position="426"/>
        <end position="443"/>
    </location>
</feature>
<name>A0A1M5Q6P3_STRHI</name>
<protein>
    <submittedName>
        <fullName evidence="4">Putative membrane protein</fullName>
    </submittedName>
</protein>
<reference evidence="4 5" key="1">
    <citation type="submission" date="2016-11" db="EMBL/GenBank/DDBJ databases">
        <authorList>
            <person name="Jaros S."/>
            <person name="Januszkiewicz K."/>
            <person name="Wedrychowicz H."/>
        </authorList>
    </citation>
    <scope>NUCLEOTIDE SEQUENCE [LARGE SCALE GENOMIC DNA]</scope>
    <source>
        <strain evidence="4 5">DSM 44523</strain>
    </source>
</reference>
<dbReference type="PIRSF" id="PIRSF026631">
    <property type="entry name" value="UCP026631"/>
    <property type="match status" value="1"/>
</dbReference>
<evidence type="ECO:0000256" key="2">
    <source>
        <dbReference type="SAM" id="Phobius"/>
    </source>
</evidence>
<dbReference type="STRING" id="2017.SAMN05444320_12222"/>
<feature type="region of interest" description="Disordered" evidence="1">
    <location>
        <begin position="178"/>
        <end position="206"/>
    </location>
</feature>
<keyword evidence="2" id="KW-1133">Transmembrane helix</keyword>
<dbReference type="EMBL" id="FQVN01000022">
    <property type="protein sequence ID" value="SHH09927.1"/>
    <property type="molecule type" value="Genomic_DNA"/>
</dbReference>
<feature type="domain" description="YdbS-like PH" evidence="3">
    <location>
        <begin position="446"/>
        <end position="519"/>
    </location>
</feature>
<dbReference type="RefSeq" id="WP_234996038.1">
    <property type="nucleotide sequence ID" value="NZ_FQVN01000022.1"/>
</dbReference>
<proteinExistence type="predicted"/>
<dbReference type="Proteomes" id="UP000184501">
    <property type="component" value="Unassembled WGS sequence"/>
</dbReference>
<evidence type="ECO:0000313" key="5">
    <source>
        <dbReference type="Proteomes" id="UP000184501"/>
    </source>
</evidence>
<keyword evidence="2" id="KW-0472">Membrane</keyword>
<dbReference type="Pfam" id="PF03703">
    <property type="entry name" value="bPH_2"/>
    <property type="match status" value="2"/>
</dbReference>
<dbReference type="InterPro" id="IPR014529">
    <property type="entry name" value="UCP026631"/>
</dbReference>
<dbReference type="InterPro" id="IPR005182">
    <property type="entry name" value="YdbS-like_PH"/>
</dbReference>
<feature type="transmembrane region" description="Helical" evidence="2">
    <location>
        <begin position="70"/>
        <end position="89"/>
    </location>
</feature>
<evidence type="ECO:0000256" key="1">
    <source>
        <dbReference type="SAM" id="MobiDB-lite"/>
    </source>
</evidence>
<feature type="domain" description="YdbS-like PH" evidence="3">
    <location>
        <begin position="88"/>
        <end position="169"/>
    </location>
</feature>